<keyword evidence="1" id="KW-0812">Transmembrane</keyword>
<gene>
    <name evidence="2" type="ORF">I316_07765</name>
</gene>
<proteinExistence type="predicted"/>
<reference evidence="2 3" key="1">
    <citation type="submission" date="2013-07" db="EMBL/GenBank/DDBJ databases">
        <title>The Genome Sequence of Cryptococcus heveanensis BCC8398.</title>
        <authorList>
            <consortium name="The Broad Institute Genome Sequencing Platform"/>
            <person name="Cuomo C."/>
            <person name="Litvintseva A."/>
            <person name="Chen Y."/>
            <person name="Heitman J."/>
            <person name="Sun S."/>
            <person name="Springer D."/>
            <person name="Dromer F."/>
            <person name="Young S.K."/>
            <person name="Zeng Q."/>
            <person name="Gargeya S."/>
            <person name="Fitzgerald M."/>
            <person name="Abouelleil A."/>
            <person name="Alvarado L."/>
            <person name="Berlin A.M."/>
            <person name="Chapman S.B."/>
            <person name="Dewar J."/>
            <person name="Goldberg J."/>
            <person name="Griggs A."/>
            <person name="Gujja S."/>
            <person name="Hansen M."/>
            <person name="Howarth C."/>
            <person name="Imamovic A."/>
            <person name="Larimer J."/>
            <person name="McCowan C."/>
            <person name="Murphy C."/>
            <person name="Pearson M."/>
            <person name="Priest M."/>
            <person name="Roberts A."/>
            <person name="Saif S."/>
            <person name="Shea T."/>
            <person name="Sykes S."/>
            <person name="Wortman J."/>
            <person name="Nusbaum C."/>
            <person name="Birren B."/>
        </authorList>
    </citation>
    <scope>NUCLEOTIDE SEQUENCE [LARGE SCALE GENOMIC DNA]</scope>
    <source>
        <strain evidence="2 3">BCC8398</strain>
    </source>
</reference>
<evidence type="ECO:0000313" key="3">
    <source>
        <dbReference type="Proteomes" id="UP000092666"/>
    </source>
</evidence>
<keyword evidence="3" id="KW-1185">Reference proteome</keyword>
<sequence length="108" mass="11521">MSSPSSSFMFTYYPAPTPGPASSPPTGSTDGLSFSALPGNGGVSDHSLGDHANMRNALSHLSILFIVCGVVLFWMIAFVFILCSVFWFRSGTDRRSSGLNAQRKIQAS</sequence>
<keyword evidence="1" id="KW-0472">Membrane</keyword>
<dbReference type="AlphaFoldDB" id="A0A1B9GHL8"/>
<protein>
    <submittedName>
        <fullName evidence="2">Uncharacterized protein</fullName>
    </submittedName>
</protein>
<dbReference type="EMBL" id="KV700146">
    <property type="protein sequence ID" value="OCF30564.1"/>
    <property type="molecule type" value="Genomic_DNA"/>
</dbReference>
<keyword evidence="1" id="KW-1133">Transmembrane helix</keyword>
<accession>A0A1B9GHL8</accession>
<dbReference type="Proteomes" id="UP000092666">
    <property type="component" value="Unassembled WGS sequence"/>
</dbReference>
<feature type="transmembrane region" description="Helical" evidence="1">
    <location>
        <begin position="63"/>
        <end position="88"/>
    </location>
</feature>
<evidence type="ECO:0000313" key="2">
    <source>
        <dbReference type="EMBL" id="OCF30564.1"/>
    </source>
</evidence>
<evidence type="ECO:0000256" key="1">
    <source>
        <dbReference type="SAM" id="Phobius"/>
    </source>
</evidence>
<name>A0A1B9GHL8_9TREE</name>
<reference evidence="3" key="2">
    <citation type="submission" date="2013-12" db="EMBL/GenBank/DDBJ databases">
        <title>Evolution of pathogenesis and genome organization in the Tremellales.</title>
        <authorList>
            <person name="Cuomo C."/>
            <person name="Litvintseva A."/>
            <person name="Heitman J."/>
            <person name="Chen Y."/>
            <person name="Sun S."/>
            <person name="Springer D."/>
            <person name="Dromer F."/>
            <person name="Young S."/>
            <person name="Zeng Q."/>
            <person name="Chapman S."/>
            <person name="Gujja S."/>
            <person name="Saif S."/>
            <person name="Birren B."/>
        </authorList>
    </citation>
    <scope>NUCLEOTIDE SEQUENCE [LARGE SCALE GENOMIC DNA]</scope>
    <source>
        <strain evidence="3">BCC8398</strain>
    </source>
</reference>
<organism evidence="2 3">
    <name type="scientific">Kwoniella heveanensis BCC8398</name>
    <dbReference type="NCBI Taxonomy" id="1296120"/>
    <lineage>
        <taxon>Eukaryota</taxon>
        <taxon>Fungi</taxon>
        <taxon>Dikarya</taxon>
        <taxon>Basidiomycota</taxon>
        <taxon>Agaricomycotina</taxon>
        <taxon>Tremellomycetes</taxon>
        <taxon>Tremellales</taxon>
        <taxon>Cryptococcaceae</taxon>
        <taxon>Kwoniella</taxon>
    </lineage>
</organism>